<feature type="transmembrane region" description="Helical" evidence="2">
    <location>
        <begin position="42"/>
        <end position="61"/>
    </location>
</feature>
<reference evidence="3 4" key="1">
    <citation type="submission" date="2020-08" db="EMBL/GenBank/DDBJ databases">
        <title>Genomic Encyclopedia of Type Strains, Phase III (KMG-III): the genomes of soil and plant-associated and newly described type strains.</title>
        <authorList>
            <person name="Whitman W."/>
        </authorList>
    </citation>
    <scope>NUCLEOTIDE SEQUENCE [LARGE SCALE GENOMIC DNA]</scope>
    <source>
        <strain evidence="3 4">CECT 3287</strain>
    </source>
</reference>
<dbReference type="GO" id="GO:0006508">
    <property type="term" value="P:proteolysis"/>
    <property type="evidence" value="ECO:0007669"/>
    <property type="project" value="UniProtKB-KW"/>
</dbReference>
<sequence>MRQSLKDLALSDHSGWFGLGPLVLAALAGIRAFLADEPFARWTWTAVATLMLAICGVYVIWTSARREPEPAGREPQDDAEARRQGD</sequence>
<keyword evidence="4" id="KW-1185">Reference proteome</keyword>
<feature type="region of interest" description="Disordered" evidence="1">
    <location>
        <begin position="66"/>
        <end position="86"/>
    </location>
</feature>
<comment type="caution">
    <text evidence="3">The sequence shown here is derived from an EMBL/GenBank/DDBJ whole genome shotgun (WGS) entry which is preliminary data.</text>
</comment>
<evidence type="ECO:0000313" key="3">
    <source>
        <dbReference type="EMBL" id="MBB3101238.1"/>
    </source>
</evidence>
<evidence type="ECO:0000256" key="2">
    <source>
        <dbReference type="SAM" id="Phobius"/>
    </source>
</evidence>
<keyword evidence="2" id="KW-1133">Transmembrane helix</keyword>
<dbReference type="Proteomes" id="UP000590749">
    <property type="component" value="Unassembled WGS sequence"/>
</dbReference>
<feature type="transmembrane region" description="Helical" evidence="2">
    <location>
        <begin position="15"/>
        <end position="35"/>
    </location>
</feature>
<organism evidence="3 4">
    <name type="scientific">Actinoplanes campanulatus</name>
    <dbReference type="NCBI Taxonomy" id="113559"/>
    <lineage>
        <taxon>Bacteria</taxon>
        <taxon>Bacillati</taxon>
        <taxon>Actinomycetota</taxon>
        <taxon>Actinomycetes</taxon>
        <taxon>Micromonosporales</taxon>
        <taxon>Micromonosporaceae</taxon>
        <taxon>Actinoplanes</taxon>
    </lineage>
</organism>
<evidence type="ECO:0000256" key="1">
    <source>
        <dbReference type="SAM" id="MobiDB-lite"/>
    </source>
</evidence>
<dbReference type="AlphaFoldDB" id="A0A7W5ARR7"/>
<keyword evidence="3" id="KW-0645">Protease</keyword>
<keyword evidence="2" id="KW-0472">Membrane</keyword>
<accession>A0A7W5ARR7</accession>
<name>A0A7W5ARR7_9ACTN</name>
<dbReference type="EMBL" id="JACHXF010000035">
    <property type="protein sequence ID" value="MBB3101238.1"/>
    <property type="molecule type" value="Genomic_DNA"/>
</dbReference>
<dbReference type="GO" id="GO:0008233">
    <property type="term" value="F:peptidase activity"/>
    <property type="evidence" value="ECO:0007669"/>
    <property type="project" value="UniProtKB-KW"/>
</dbReference>
<keyword evidence="2" id="KW-0812">Transmembrane</keyword>
<protein>
    <submittedName>
        <fullName evidence="3">Membrane protein implicated in regulation of membrane protease activity</fullName>
    </submittedName>
</protein>
<proteinExistence type="predicted"/>
<keyword evidence="3" id="KW-0378">Hydrolase</keyword>
<evidence type="ECO:0000313" key="4">
    <source>
        <dbReference type="Proteomes" id="UP000590749"/>
    </source>
</evidence>
<gene>
    <name evidence="3" type="ORF">FHR83_008966</name>
</gene>